<dbReference type="PROSITE" id="PS01360">
    <property type="entry name" value="ZF_MYND_1"/>
    <property type="match status" value="1"/>
</dbReference>
<dbReference type="InterPro" id="IPR001841">
    <property type="entry name" value="Znf_RING"/>
</dbReference>
<evidence type="ECO:0000256" key="1">
    <source>
        <dbReference type="ARBA" id="ARBA00022723"/>
    </source>
</evidence>
<dbReference type="InterPro" id="IPR002893">
    <property type="entry name" value="Znf_MYND"/>
</dbReference>
<feature type="region of interest" description="Disordered" evidence="5">
    <location>
        <begin position="135"/>
        <end position="171"/>
    </location>
</feature>
<evidence type="ECO:0008006" key="11">
    <source>
        <dbReference type="Google" id="ProtNLM"/>
    </source>
</evidence>
<dbReference type="STRING" id="1157962.A0A250WTI1"/>
<dbReference type="SUPFAM" id="SSF144232">
    <property type="entry name" value="HIT/MYND zinc finger-like"/>
    <property type="match status" value="1"/>
</dbReference>
<keyword evidence="1" id="KW-0479">Metal-binding</keyword>
<keyword evidence="6" id="KW-0812">Transmembrane</keyword>
<accession>A0A250WTI1</accession>
<dbReference type="InterPro" id="IPR013083">
    <property type="entry name" value="Znf_RING/FYVE/PHD"/>
</dbReference>
<sequence>MGDANHRWWGWALTGTAVVATGVAGYYFYRSIITKSGDDTTLSTVGEEEVGSRLKLAKALQMRTIQAVPTSQLKPKTPSKASVGPANGAAGGKSKLCAECRKPLSGLPQRCSNCKVTYYCSKDCQKRAWPKHKDSCKSISAKPATPEGKEEAPASAVSRPVQNGQTAGPQSVQEALAHVLEESAAGKSDKLESMFETSVMLFLRADYRGAITQLHQVQELARSRGVPGVEAEVYKWLGHCWSKLMDVKRAEQYFTEGAEFALAKGLTKLQADCLGGLGMLYRSQNEPNKAMLLLNKALELADQLGDLDLKASMLCNMGSVLMQVDQEQALIALQSAVALREQTIEKLHDSGERAGLATAVMEHATAMVNLASALYVCKKLEDAKSCYERALEVFELVEDSDKVVKVLVNLANMCELQMKDKAGSRESAAQYRDRLITFLQSSGQRVPEDTCAVCLESLGMSKPSVEGKELIMLACMHCLHDECWNKHLTQVADEKKDVVCPTCRQPVIVYE</sequence>
<dbReference type="Pfam" id="PF01753">
    <property type="entry name" value="zf-MYND"/>
    <property type="match status" value="1"/>
</dbReference>
<feature type="compositionally biased region" description="Polar residues" evidence="5">
    <location>
        <begin position="160"/>
        <end position="171"/>
    </location>
</feature>
<dbReference type="Gene3D" id="3.30.40.10">
    <property type="entry name" value="Zinc/RING finger domain, C3HC4 (zinc finger)"/>
    <property type="match status" value="1"/>
</dbReference>
<evidence type="ECO:0000313" key="9">
    <source>
        <dbReference type="EMBL" id="GAX73840.1"/>
    </source>
</evidence>
<evidence type="ECO:0000256" key="2">
    <source>
        <dbReference type="ARBA" id="ARBA00022771"/>
    </source>
</evidence>
<keyword evidence="2 4" id="KW-0863">Zinc-finger</keyword>
<dbReference type="SUPFAM" id="SSF57850">
    <property type="entry name" value="RING/U-box"/>
    <property type="match status" value="1"/>
</dbReference>
<evidence type="ECO:0000256" key="6">
    <source>
        <dbReference type="SAM" id="Phobius"/>
    </source>
</evidence>
<feature type="transmembrane region" description="Helical" evidence="6">
    <location>
        <begin position="6"/>
        <end position="29"/>
    </location>
</feature>
<dbReference type="PANTHER" id="PTHR10098:SF108">
    <property type="entry name" value="TETRATRICOPEPTIDE REPEAT PROTEIN 28"/>
    <property type="match status" value="1"/>
</dbReference>
<dbReference type="SUPFAM" id="SSF48452">
    <property type="entry name" value="TPR-like"/>
    <property type="match status" value="2"/>
</dbReference>
<dbReference type="PANTHER" id="PTHR10098">
    <property type="entry name" value="RAPSYN-RELATED"/>
    <property type="match status" value="1"/>
</dbReference>
<gene>
    <name evidence="9" type="ORF">CEUSTIGMA_g1290.t1</name>
</gene>
<feature type="domain" description="RING-type" evidence="7">
    <location>
        <begin position="451"/>
        <end position="504"/>
    </location>
</feature>
<dbReference type="GO" id="GO:0008270">
    <property type="term" value="F:zinc ion binding"/>
    <property type="evidence" value="ECO:0007669"/>
    <property type="project" value="UniProtKB-KW"/>
</dbReference>
<evidence type="ECO:0000256" key="4">
    <source>
        <dbReference type="PROSITE-ProRule" id="PRU00134"/>
    </source>
</evidence>
<keyword evidence="6" id="KW-0472">Membrane</keyword>
<evidence type="ECO:0000256" key="5">
    <source>
        <dbReference type="SAM" id="MobiDB-lite"/>
    </source>
</evidence>
<proteinExistence type="predicted"/>
<dbReference type="Gene3D" id="1.25.40.10">
    <property type="entry name" value="Tetratricopeptide repeat domain"/>
    <property type="match status" value="1"/>
</dbReference>
<dbReference type="AlphaFoldDB" id="A0A250WTI1"/>
<dbReference type="InterPro" id="IPR011990">
    <property type="entry name" value="TPR-like_helical_dom_sf"/>
</dbReference>
<dbReference type="SMART" id="SM00028">
    <property type="entry name" value="TPR"/>
    <property type="match status" value="4"/>
</dbReference>
<keyword evidence="10" id="KW-1185">Reference proteome</keyword>
<dbReference type="SMART" id="SM00184">
    <property type="entry name" value="RING"/>
    <property type="match status" value="1"/>
</dbReference>
<feature type="domain" description="MYND-type" evidence="8">
    <location>
        <begin position="97"/>
        <end position="136"/>
    </location>
</feature>
<dbReference type="Gene3D" id="6.10.140.2220">
    <property type="match status" value="1"/>
</dbReference>
<protein>
    <recommendedName>
        <fullName evidence="11">MYND-type domain-containing protein</fullName>
    </recommendedName>
</protein>
<keyword evidence="6" id="KW-1133">Transmembrane helix</keyword>
<dbReference type="PROSITE" id="PS50865">
    <property type="entry name" value="ZF_MYND_2"/>
    <property type="match status" value="1"/>
</dbReference>
<dbReference type="Pfam" id="PF13424">
    <property type="entry name" value="TPR_12"/>
    <property type="match status" value="1"/>
</dbReference>
<dbReference type="GO" id="GO:0005737">
    <property type="term" value="C:cytoplasm"/>
    <property type="evidence" value="ECO:0007669"/>
    <property type="project" value="UniProtKB-ARBA"/>
</dbReference>
<evidence type="ECO:0000259" key="8">
    <source>
        <dbReference type="PROSITE" id="PS50865"/>
    </source>
</evidence>
<dbReference type="OrthoDB" id="540581at2759"/>
<keyword evidence="3" id="KW-0862">Zinc</keyword>
<evidence type="ECO:0000259" key="7">
    <source>
        <dbReference type="PROSITE" id="PS50089"/>
    </source>
</evidence>
<dbReference type="PROSITE" id="PS50089">
    <property type="entry name" value="ZF_RING_2"/>
    <property type="match status" value="1"/>
</dbReference>
<organism evidence="9 10">
    <name type="scientific">Chlamydomonas eustigma</name>
    <dbReference type="NCBI Taxonomy" id="1157962"/>
    <lineage>
        <taxon>Eukaryota</taxon>
        <taxon>Viridiplantae</taxon>
        <taxon>Chlorophyta</taxon>
        <taxon>core chlorophytes</taxon>
        <taxon>Chlorophyceae</taxon>
        <taxon>CS clade</taxon>
        <taxon>Chlamydomonadales</taxon>
        <taxon>Chlamydomonadaceae</taxon>
        <taxon>Chlamydomonas</taxon>
    </lineage>
</organism>
<comment type="caution">
    <text evidence="9">The sequence shown here is derived from an EMBL/GenBank/DDBJ whole genome shotgun (WGS) entry which is preliminary data.</text>
</comment>
<dbReference type="InterPro" id="IPR019734">
    <property type="entry name" value="TPR_rpt"/>
</dbReference>
<dbReference type="Pfam" id="PF13181">
    <property type="entry name" value="TPR_8"/>
    <property type="match status" value="1"/>
</dbReference>
<dbReference type="Proteomes" id="UP000232323">
    <property type="component" value="Unassembled WGS sequence"/>
</dbReference>
<evidence type="ECO:0000256" key="3">
    <source>
        <dbReference type="ARBA" id="ARBA00022833"/>
    </source>
</evidence>
<dbReference type="EMBL" id="BEGY01000005">
    <property type="protein sequence ID" value="GAX73840.1"/>
    <property type="molecule type" value="Genomic_DNA"/>
</dbReference>
<reference evidence="9 10" key="1">
    <citation type="submission" date="2017-08" db="EMBL/GenBank/DDBJ databases">
        <title>Acidophilic green algal genome provides insights into adaptation to an acidic environment.</title>
        <authorList>
            <person name="Hirooka S."/>
            <person name="Hirose Y."/>
            <person name="Kanesaki Y."/>
            <person name="Higuchi S."/>
            <person name="Fujiwara T."/>
            <person name="Onuma R."/>
            <person name="Era A."/>
            <person name="Ohbayashi R."/>
            <person name="Uzuka A."/>
            <person name="Nozaki H."/>
            <person name="Yoshikawa H."/>
            <person name="Miyagishima S.Y."/>
        </authorList>
    </citation>
    <scope>NUCLEOTIDE SEQUENCE [LARGE SCALE GENOMIC DNA]</scope>
    <source>
        <strain evidence="9 10">NIES-2499</strain>
    </source>
</reference>
<name>A0A250WTI1_9CHLO</name>
<evidence type="ECO:0000313" key="10">
    <source>
        <dbReference type="Proteomes" id="UP000232323"/>
    </source>
</evidence>